<protein>
    <submittedName>
        <fullName evidence="1">Uncharacterized protein</fullName>
    </submittedName>
</protein>
<evidence type="ECO:0000313" key="2">
    <source>
        <dbReference type="Proteomes" id="UP000077755"/>
    </source>
</evidence>
<proteinExistence type="predicted"/>
<sequence>MDWPTESSDADGLYNGWRSEQYTFESSIMSGTLVSALKVDRTGLAAGCGKCTGSTQCRSPLLDISNQSFLGSRQKATALPPQKLSQRLAHLLSDENCELIYLSN</sequence>
<dbReference type="EMBL" id="CP093343">
    <property type="protein sequence ID" value="WOG82544.1"/>
    <property type="molecule type" value="Genomic_DNA"/>
</dbReference>
<dbReference type="AlphaFoldDB" id="A0AAF1AFS6"/>
<dbReference type="Proteomes" id="UP000077755">
    <property type="component" value="Chromosome 1"/>
</dbReference>
<organism evidence="1 2">
    <name type="scientific">Daucus carota subsp. sativus</name>
    <name type="common">Carrot</name>
    <dbReference type="NCBI Taxonomy" id="79200"/>
    <lineage>
        <taxon>Eukaryota</taxon>
        <taxon>Viridiplantae</taxon>
        <taxon>Streptophyta</taxon>
        <taxon>Embryophyta</taxon>
        <taxon>Tracheophyta</taxon>
        <taxon>Spermatophyta</taxon>
        <taxon>Magnoliopsida</taxon>
        <taxon>eudicotyledons</taxon>
        <taxon>Gunneridae</taxon>
        <taxon>Pentapetalae</taxon>
        <taxon>asterids</taxon>
        <taxon>campanulids</taxon>
        <taxon>Apiales</taxon>
        <taxon>Apiaceae</taxon>
        <taxon>Apioideae</taxon>
        <taxon>Scandiceae</taxon>
        <taxon>Daucinae</taxon>
        <taxon>Daucus</taxon>
        <taxon>Daucus sect. Daucus</taxon>
    </lineage>
</organism>
<keyword evidence="2" id="KW-1185">Reference proteome</keyword>
<name>A0AAF1AFS6_DAUCS</name>
<evidence type="ECO:0000313" key="1">
    <source>
        <dbReference type="EMBL" id="WOG82544.1"/>
    </source>
</evidence>
<accession>A0AAF1AFS6</accession>
<reference evidence="1" key="1">
    <citation type="journal article" date="2016" name="Nat. Genet.">
        <title>A high-quality carrot genome assembly provides new insights into carotenoid accumulation and asterid genome evolution.</title>
        <authorList>
            <person name="Iorizzo M."/>
            <person name="Ellison S."/>
            <person name="Senalik D."/>
            <person name="Zeng P."/>
            <person name="Satapoomin P."/>
            <person name="Huang J."/>
            <person name="Bowman M."/>
            <person name="Iovene M."/>
            <person name="Sanseverino W."/>
            <person name="Cavagnaro P."/>
            <person name="Yildiz M."/>
            <person name="Macko-Podgorni A."/>
            <person name="Moranska E."/>
            <person name="Grzebelus E."/>
            <person name="Grzebelus D."/>
            <person name="Ashrafi H."/>
            <person name="Zheng Z."/>
            <person name="Cheng S."/>
            <person name="Spooner D."/>
            <person name="Van Deynze A."/>
            <person name="Simon P."/>
        </authorList>
    </citation>
    <scope>NUCLEOTIDE SEQUENCE</scope>
    <source>
        <tissue evidence="1">Leaf</tissue>
    </source>
</reference>
<reference evidence="1" key="2">
    <citation type="submission" date="2022-03" db="EMBL/GenBank/DDBJ databases">
        <title>Draft title - Genomic analysis of global carrot germplasm unveils the trajectory of domestication and the origin of high carotenoid orange carrot.</title>
        <authorList>
            <person name="Iorizzo M."/>
            <person name="Ellison S."/>
            <person name="Senalik D."/>
            <person name="Macko-Podgorni A."/>
            <person name="Grzebelus D."/>
            <person name="Bostan H."/>
            <person name="Rolling W."/>
            <person name="Curaba J."/>
            <person name="Simon P."/>
        </authorList>
    </citation>
    <scope>NUCLEOTIDE SEQUENCE</scope>
    <source>
        <tissue evidence="1">Leaf</tissue>
    </source>
</reference>
<gene>
    <name evidence="1" type="ORF">DCAR_0101709</name>
</gene>